<dbReference type="EMBL" id="BJLP01000025">
    <property type="protein sequence ID" value="GEA81252.1"/>
    <property type="molecule type" value="Genomic_DNA"/>
</dbReference>
<dbReference type="Gene3D" id="3.40.50.2000">
    <property type="entry name" value="Glycogen Phosphorylase B"/>
    <property type="match status" value="2"/>
</dbReference>
<dbReference type="Proteomes" id="UP000315842">
    <property type="component" value="Unassembled WGS sequence"/>
</dbReference>
<evidence type="ECO:0000256" key="1">
    <source>
        <dbReference type="ARBA" id="ARBA00022676"/>
    </source>
</evidence>
<comment type="caution">
    <text evidence="4">The sequence shown here is derived from an EMBL/GenBank/DDBJ whole genome shotgun (WGS) entry which is preliminary data.</text>
</comment>
<dbReference type="PANTHER" id="PTHR12526:SF510">
    <property type="entry name" value="D-INOSITOL 3-PHOSPHATE GLYCOSYLTRANSFERASE"/>
    <property type="match status" value="1"/>
</dbReference>
<sequence>MTGTGARRLAVVHPSTELYGADQQMLESLTAAVDGGWDVTLVLPGDGPLAPRAAQRGARVVTASFPVLRKSLLRPRGLVDLAVGGTRAVAAGARWLRRERVDALYVSTVTLPTWLASARLARVPALCHVHEAEADQHRLVTAGLTAPLLAATRLVSNSAAARDALGGAFGSLRERTRVVHNGVLGPVDEPGPPPARGDGALRVVLVGRLSPRKGSDVAVEAVGLLVREGRDVRLRLAGSTFEGYEWFERDLRRRVAELGLDERVELLGFVHPPWGELADADVALVPSRVEPFGNTAVEAMLARRPVVASATQGLVEVVQDGRTGLLVPPDDPHALAAALRRLHDDPALRRALADAGRAEALVRFSTERYAGDVRAELDALVPGRVTAAR</sequence>
<dbReference type="CDD" id="cd03811">
    <property type="entry name" value="GT4_GT28_WabH-like"/>
    <property type="match status" value="1"/>
</dbReference>
<keyword evidence="5" id="KW-1185">Reference proteome</keyword>
<reference evidence="4 5" key="1">
    <citation type="submission" date="2019-06" db="EMBL/GenBank/DDBJ databases">
        <title>Whole genome shotgun sequence of Cellulomonas uda NBRC 3747.</title>
        <authorList>
            <person name="Hosoyama A."/>
            <person name="Uohara A."/>
            <person name="Ohji S."/>
            <person name="Ichikawa N."/>
        </authorList>
    </citation>
    <scope>NUCLEOTIDE SEQUENCE [LARGE SCALE GENOMIC DNA]</scope>
    <source>
        <strain evidence="4 5">NBRC 3747</strain>
    </source>
</reference>
<dbReference type="InterPro" id="IPR028098">
    <property type="entry name" value="Glyco_trans_4-like_N"/>
</dbReference>
<keyword evidence="1" id="KW-0328">Glycosyltransferase</keyword>
<evidence type="ECO:0000313" key="5">
    <source>
        <dbReference type="Proteomes" id="UP000315842"/>
    </source>
</evidence>
<dbReference type="GO" id="GO:0016757">
    <property type="term" value="F:glycosyltransferase activity"/>
    <property type="evidence" value="ECO:0007669"/>
    <property type="project" value="UniProtKB-KW"/>
</dbReference>
<organism evidence="4 5">
    <name type="scientific">Cellulomonas uda</name>
    <dbReference type="NCBI Taxonomy" id="1714"/>
    <lineage>
        <taxon>Bacteria</taxon>
        <taxon>Bacillati</taxon>
        <taxon>Actinomycetota</taxon>
        <taxon>Actinomycetes</taxon>
        <taxon>Micrococcales</taxon>
        <taxon>Cellulomonadaceae</taxon>
        <taxon>Cellulomonas</taxon>
    </lineage>
</organism>
<proteinExistence type="predicted"/>
<dbReference type="AlphaFoldDB" id="A0A4Y3KBD8"/>
<keyword evidence="2 4" id="KW-0808">Transferase</keyword>
<dbReference type="Pfam" id="PF13692">
    <property type="entry name" value="Glyco_trans_1_4"/>
    <property type="match status" value="1"/>
</dbReference>
<evidence type="ECO:0000259" key="3">
    <source>
        <dbReference type="Pfam" id="PF13579"/>
    </source>
</evidence>
<evidence type="ECO:0000256" key="2">
    <source>
        <dbReference type="ARBA" id="ARBA00022679"/>
    </source>
</evidence>
<protein>
    <submittedName>
        <fullName evidence="4">Glycosyl transferase</fullName>
    </submittedName>
</protein>
<dbReference type="Pfam" id="PF13579">
    <property type="entry name" value="Glyco_trans_4_4"/>
    <property type="match status" value="1"/>
</dbReference>
<feature type="domain" description="Glycosyltransferase subfamily 4-like N-terminal" evidence="3">
    <location>
        <begin position="23"/>
        <end position="182"/>
    </location>
</feature>
<name>A0A4Y3KBD8_CELUD</name>
<evidence type="ECO:0000313" key="4">
    <source>
        <dbReference type="EMBL" id="GEA81252.1"/>
    </source>
</evidence>
<accession>A0A4Y3KBD8</accession>
<dbReference type="PANTHER" id="PTHR12526">
    <property type="entry name" value="GLYCOSYLTRANSFERASE"/>
    <property type="match status" value="1"/>
</dbReference>
<gene>
    <name evidence="4" type="ORF">CUD01_16960</name>
</gene>
<dbReference type="SUPFAM" id="SSF53756">
    <property type="entry name" value="UDP-Glycosyltransferase/glycogen phosphorylase"/>
    <property type="match status" value="1"/>
</dbReference>